<dbReference type="Proteomes" id="UP000026915">
    <property type="component" value="Chromosome 5"/>
</dbReference>
<gene>
    <name evidence="1" type="ORF">TCM_022890</name>
</gene>
<dbReference type="EMBL" id="CM001883">
    <property type="protein sequence ID" value="EOY08447.1"/>
    <property type="molecule type" value="Genomic_DNA"/>
</dbReference>
<organism evidence="1 2">
    <name type="scientific">Theobroma cacao</name>
    <name type="common">Cacao</name>
    <name type="synonym">Cocoa</name>
    <dbReference type="NCBI Taxonomy" id="3641"/>
    <lineage>
        <taxon>Eukaryota</taxon>
        <taxon>Viridiplantae</taxon>
        <taxon>Streptophyta</taxon>
        <taxon>Embryophyta</taxon>
        <taxon>Tracheophyta</taxon>
        <taxon>Spermatophyta</taxon>
        <taxon>Magnoliopsida</taxon>
        <taxon>eudicotyledons</taxon>
        <taxon>Gunneridae</taxon>
        <taxon>Pentapetalae</taxon>
        <taxon>rosids</taxon>
        <taxon>malvids</taxon>
        <taxon>Malvales</taxon>
        <taxon>Malvaceae</taxon>
        <taxon>Byttnerioideae</taxon>
        <taxon>Theobroma</taxon>
    </lineage>
</organism>
<sequence length="69" mass="7687">MHGYEILLSPSLPPSPNVADTSVRSSFPDYGHVYINIANICAPYTNNVMYEIMTMAREPIRTPDDADNV</sequence>
<dbReference type="AlphaFoldDB" id="A0A061EVJ8"/>
<accession>A0A061EVJ8</accession>
<name>A0A061EVJ8_THECC</name>
<dbReference type="InParanoid" id="A0A061EVJ8"/>
<evidence type="ECO:0000313" key="2">
    <source>
        <dbReference type="Proteomes" id="UP000026915"/>
    </source>
</evidence>
<protein>
    <submittedName>
        <fullName evidence="1">Uncharacterized protein</fullName>
    </submittedName>
</protein>
<evidence type="ECO:0000313" key="1">
    <source>
        <dbReference type="EMBL" id="EOY08447.1"/>
    </source>
</evidence>
<reference evidence="1 2" key="1">
    <citation type="journal article" date="2013" name="Genome Biol.">
        <title>The genome sequence of the most widely cultivated cacao type and its use to identify candidate genes regulating pod color.</title>
        <authorList>
            <person name="Motamayor J.C."/>
            <person name="Mockaitis K."/>
            <person name="Schmutz J."/>
            <person name="Haiminen N."/>
            <person name="Iii D.L."/>
            <person name="Cornejo O."/>
            <person name="Findley S.D."/>
            <person name="Zheng P."/>
            <person name="Utro F."/>
            <person name="Royaert S."/>
            <person name="Saski C."/>
            <person name="Jenkins J."/>
            <person name="Podicheti R."/>
            <person name="Zhao M."/>
            <person name="Scheffler B.E."/>
            <person name="Stack J.C."/>
            <person name="Feltus F.A."/>
            <person name="Mustiga G.M."/>
            <person name="Amores F."/>
            <person name="Phillips W."/>
            <person name="Marelli J.P."/>
            <person name="May G.D."/>
            <person name="Shapiro H."/>
            <person name="Ma J."/>
            <person name="Bustamante C.D."/>
            <person name="Schnell R.J."/>
            <person name="Main D."/>
            <person name="Gilbert D."/>
            <person name="Parida L."/>
            <person name="Kuhn D.N."/>
        </authorList>
    </citation>
    <scope>NUCLEOTIDE SEQUENCE [LARGE SCALE GENOMIC DNA]</scope>
    <source>
        <strain evidence="2">cv. Matina 1-6</strain>
    </source>
</reference>
<proteinExistence type="predicted"/>
<keyword evidence="2" id="KW-1185">Reference proteome</keyword>
<dbReference type="HOGENOM" id="CLU_2780986_0_0_1"/>
<dbReference type="Gramene" id="EOY08447">
    <property type="protein sequence ID" value="EOY08447"/>
    <property type="gene ID" value="TCM_022890"/>
</dbReference>